<dbReference type="SUPFAM" id="SSF54236">
    <property type="entry name" value="Ubiquitin-like"/>
    <property type="match status" value="1"/>
</dbReference>
<keyword evidence="1" id="KW-0175">Coiled coil</keyword>
<dbReference type="GO" id="GO:0005783">
    <property type="term" value="C:endoplasmic reticulum"/>
    <property type="evidence" value="ECO:0007669"/>
    <property type="project" value="TreeGrafter"/>
</dbReference>
<dbReference type="KEGG" id="ppa:PAS_chr1-1_0084"/>
<dbReference type="STRING" id="644223.C4QW21"/>
<dbReference type="HOGENOM" id="CLU_020031_2_0_1"/>
<protein>
    <submittedName>
        <fullName evidence="4">Protein involved in ER-associated protein degradation</fullName>
    </submittedName>
</protein>
<dbReference type="Pfam" id="PF00789">
    <property type="entry name" value="UBX"/>
    <property type="match status" value="1"/>
</dbReference>
<dbReference type="SUPFAM" id="SSF52833">
    <property type="entry name" value="Thioredoxin-like"/>
    <property type="match status" value="1"/>
</dbReference>
<dbReference type="Gene3D" id="3.40.30.10">
    <property type="entry name" value="Glutaredoxin"/>
    <property type="match status" value="1"/>
</dbReference>
<evidence type="ECO:0000259" key="3">
    <source>
        <dbReference type="PROSITE" id="PS50033"/>
    </source>
</evidence>
<evidence type="ECO:0000313" key="4">
    <source>
        <dbReference type="EMBL" id="CAY67444.1"/>
    </source>
</evidence>
<dbReference type="InterPro" id="IPR006577">
    <property type="entry name" value="UAS"/>
</dbReference>
<keyword evidence="2" id="KW-0472">Membrane</keyword>
<gene>
    <name evidence="4" type="ordered locus">PAS_chr1-1_0084</name>
</gene>
<sequence length="529" mass="61002">MLTPEQEEKLAQFQEVTSFEDEQTDKIVRLLEHTSWNLDLAISRFFDGNIDVPEPIPIEPPHTVEPDFDFTSFSSENVLLSDIMPKFPKAVPISDTWKFHGGLISDQIPQSTQVRKPFKTVIFVFMLLPRAFFLLGTGIANLLNWIFPGFLKALEGIKNPDEIPSEPKYQYIKQEEGDGSKEASYLEDTQPPAKFEDYFQSVIGEPSDLNIFSGEFNQALEYAKTELKWLLIILVKSGTVSTTKFLKRVLNSPEFCRFIDENDIVLWLGDVNYAEAFEVGKTYGVHTLPHISLAAKVSALSNTIPLMSIVHKSHHTHIQSSTPERICNRLKTFIDHYEPQLVSQRYDKQEQDFARLIRQQQDEAYEASLQKDRERERIKVELIQQELAKELFLKSNCLKIEDHPSLIKDSYTTIQFRNHQGMRVIQNFSQSSTLFDVYAFVDSKIHLREESEKKGITQEELLAEFKRDISQLSEIDLSNYDHYFEFELISPLPRYKLTPSKDICLKDVKELWPNGSVLIESLGDNSDSD</sequence>
<dbReference type="InterPro" id="IPR009060">
    <property type="entry name" value="UBA-like_sf"/>
</dbReference>
<dbReference type="GO" id="GO:0043130">
    <property type="term" value="F:ubiquitin binding"/>
    <property type="evidence" value="ECO:0007669"/>
    <property type="project" value="TreeGrafter"/>
</dbReference>
<evidence type="ECO:0000313" key="5">
    <source>
        <dbReference type="Proteomes" id="UP000000314"/>
    </source>
</evidence>
<evidence type="ECO:0000256" key="2">
    <source>
        <dbReference type="SAM" id="Phobius"/>
    </source>
</evidence>
<dbReference type="GeneID" id="8197210"/>
<dbReference type="OMA" id="FYMFIEL"/>
<dbReference type="Gene3D" id="3.10.20.90">
    <property type="entry name" value="Phosphatidylinositol 3-kinase Catalytic Subunit, Chain A, domain 1"/>
    <property type="match status" value="1"/>
</dbReference>
<dbReference type="EMBL" id="FN392319">
    <property type="protein sequence ID" value="CAY67444.1"/>
    <property type="molecule type" value="Genomic_DNA"/>
</dbReference>
<proteinExistence type="predicted"/>
<dbReference type="SMART" id="SM00166">
    <property type="entry name" value="UBX"/>
    <property type="match status" value="1"/>
</dbReference>
<dbReference type="InParanoid" id="C4QW21"/>
<reference evidence="4 5" key="1">
    <citation type="journal article" date="2009" name="Nat. Biotechnol.">
        <title>Genome sequence of the recombinant protein production host Pichia pastoris.</title>
        <authorList>
            <person name="De Schutter K."/>
            <person name="Lin Y.C."/>
            <person name="Tiels P."/>
            <person name="Van Hecke A."/>
            <person name="Glinka S."/>
            <person name="Weber-Lehmann J."/>
            <person name="Rouze P."/>
            <person name="Van de Peer Y."/>
            <person name="Callewaert N."/>
        </authorList>
    </citation>
    <scope>NUCLEOTIDE SEQUENCE [LARGE SCALE GENOMIC DNA]</scope>
    <source>
        <strain evidence="5">GS115 / ATCC 20864</strain>
    </source>
</reference>
<dbReference type="PANTHER" id="PTHR23322">
    <property type="entry name" value="FAS-ASSOCIATED PROTEIN"/>
    <property type="match status" value="1"/>
</dbReference>
<dbReference type="Proteomes" id="UP000000314">
    <property type="component" value="Chromosome 1"/>
</dbReference>
<feature type="transmembrane region" description="Helical" evidence="2">
    <location>
        <begin position="121"/>
        <end position="147"/>
    </location>
</feature>
<dbReference type="InterPro" id="IPR050730">
    <property type="entry name" value="UBX_domain-protein"/>
</dbReference>
<dbReference type="Pfam" id="PF14555">
    <property type="entry name" value="UBA_4"/>
    <property type="match status" value="1"/>
</dbReference>
<dbReference type="CDD" id="cd14273">
    <property type="entry name" value="UBA_TAP-C_like"/>
    <property type="match status" value="1"/>
</dbReference>
<dbReference type="InterPro" id="IPR029071">
    <property type="entry name" value="Ubiquitin-like_domsf"/>
</dbReference>
<keyword evidence="2" id="KW-0812">Transmembrane</keyword>
<accession>C4QW21</accession>
<dbReference type="PROSITE" id="PS50033">
    <property type="entry name" value="UBX"/>
    <property type="match status" value="1"/>
</dbReference>
<evidence type="ECO:0000256" key="1">
    <source>
        <dbReference type="ARBA" id="ARBA00023054"/>
    </source>
</evidence>
<dbReference type="InterPro" id="IPR001012">
    <property type="entry name" value="UBX_dom"/>
</dbReference>
<dbReference type="SMART" id="SM00594">
    <property type="entry name" value="UAS"/>
    <property type="match status" value="1"/>
</dbReference>
<dbReference type="PANTHER" id="PTHR23322:SF1">
    <property type="entry name" value="FAS-ASSOCIATED FACTOR 2"/>
    <property type="match status" value="1"/>
</dbReference>
<dbReference type="InterPro" id="IPR036249">
    <property type="entry name" value="Thioredoxin-like_sf"/>
</dbReference>
<dbReference type="SUPFAM" id="SSF46934">
    <property type="entry name" value="UBA-like"/>
    <property type="match status" value="1"/>
</dbReference>
<feature type="domain" description="UBX" evidence="3">
    <location>
        <begin position="407"/>
        <end position="502"/>
    </location>
</feature>
<keyword evidence="2" id="KW-1133">Transmembrane helix</keyword>
<dbReference type="SMR" id="C4QW21"/>
<name>C4QW21_KOMPG</name>
<dbReference type="AlphaFoldDB" id="C4QW21"/>
<keyword evidence="5" id="KW-1185">Reference proteome</keyword>
<organism evidence="4 5">
    <name type="scientific">Komagataella phaffii (strain GS115 / ATCC 20864)</name>
    <name type="common">Yeast</name>
    <name type="synonym">Pichia pastoris</name>
    <dbReference type="NCBI Taxonomy" id="644223"/>
    <lineage>
        <taxon>Eukaryota</taxon>
        <taxon>Fungi</taxon>
        <taxon>Dikarya</taxon>
        <taxon>Ascomycota</taxon>
        <taxon>Saccharomycotina</taxon>
        <taxon>Pichiomycetes</taxon>
        <taxon>Pichiales</taxon>
        <taxon>Pichiaceae</taxon>
        <taxon>Komagataella</taxon>
    </lineage>
</organism>
<dbReference type="eggNOG" id="KOG1363">
    <property type="taxonomic scope" value="Eukaryota"/>
</dbReference>
<dbReference type="GO" id="GO:0036503">
    <property type="term" value="P:ERAD pathway"/>
    <property type="evidence" value="ECO:0007669"/>
    <property type="project" value="TreeGrafter"/>
</dbReference>
<dbReference type="OrthoDB" id="1026733at2759"/>
<dbReference type="FunCoup" id="C4QW21">
    <property type="interactions" value="140"/>
</dbReference>
<dbReference type="Gene3D" id="1.10.8.10">
    <property type="entry name" value="DNA helicase RuvA subunit, C-terminal domain"/>
    <property type="match status" value="1"/>
</dbReference>
<dbReference type="RefSeq" id="XP_002489725.1">
    <property type="nucleotide sequence ID" value="XM_002489680.1"/>
</dbReference>